<evidence type="ECO:0000313" key="2">
    <source>
        <dbReference type="EMBL" id="MDA0179313.1"/>
    </source>
</evidence>
<dbReference type="AlphaFoldDB" id="A0A9X3S6N2"/>
<proteinExistence type="predicted"/>
<dbReference type="RefSeq" id="WP_270023583.1">
    <property type="nucleotide sequence ID" value="NZ_JAPDDP010000004.1"/>
</dbReference>
<comment type="caution">
    <text evidence="2">The sequence shown here is derived from an EMBL/GenBank/DDBJ whole genome shotgun (WGS) entry which is preliminary data.</text>
</comment>
<keyword evidence="3" id="KW-1185">Reference proteome</keyword>
<evidence type="ECO:0000256" key="1">
    <source>
        <dbReference type="SAM" id="MobiDB-lite"/>
    </source>
</evidence>
<accession>A0A9X3S6N2</accession>
<evidence type="ECO:0000313" key="3">
    <source>
        <dbReference type="Proteomes" id="UP001147653"/>
    </source>
</evidence>
<name>A0A9X3S6N2_9ACTN</name>
<dbReference type="Proteomes" id="UP001147653">
    <property type="component" value="Unassembled WGS sequence"/>
</dbReference>
<gene>
    <name evidence="2" type="ORF">OJ997_03305</name>
</gene>
<reference evidence="2" key="1">
    <citation type="submission" date="2022-10" db="EMBL/GenBank/DDBJ databases">
        <title>The WGS of Solirubrobacter phytolaccae KCTC 29190.</title>
        <authorList>
            <person name="Jiang Z."/>
        </authorList>
    </citation>
    <scope>NUCLEOTIDE SEQUENCE</scope>
    <source>
        <strain evidence="2">KCTC 29190</strain>
    </source>
</reference>
<dbReference type="EMBL" id="JAPDDP010000004">
    <property type="protein sequence ID" value="MDA0179313.1"/>
    <property type="molecule type" value="Genomic_DNA"/>
</dbReference>
<protein>
    <submittedName>
        <fullName evidence="2">Uncharacterized protein</fullName>
    </submittedName>
</protein>
<sequence>MTGQVPPGAVRVVVIDDAGDEHEATVDGDVWRVVADQAGFAETLVRFLGADGALIAPLPEGPRAVVRDAGEPCPVCDDEAWVQIAVDPRTGMVACARCGFVVGGGGLHPKDDHEAPIGLETPRKRRRPRSSTRGLDEALAEVLARFSWPIYTPVGRTAVLRRVSDGGEFGSVELRCEDGETIPLTVSTERLDGPRRWPQPLATELVWRKVEPDSDLVLSHPAMLIRFMGQRRAMRRRVSGVEPTQRTFTLDGVDEAFEFLAVDDVWVARHERDGIEVVLVGNGIDPATVALEPVARSR</sequence>
<feature type="region of interest" description="Disordered" evidence="1">
    <location>
        <begin position="111"/>
        <end position="132"/>
    </location>
</feature>
<organism evidence="2 3">
    <name type="scientific">Solirubrobacter phytolaccae</name>
    <dbReference type="NCBI Taxonomy" id="1404360"/>
    <lineage>
        <taxon>Bacteria</taxon>
        <taxon>Bacillati</taxon>
        <taxon>Actinomycetota</taxon>
        <taxon>Thermoleophilia</taxon>
        <taxon>Solirubrobacterales</taxon>
        <taxon>Solirubrobacteraceae</taxon>
        <taxon>Solirubrobacter</taxon>
    </lineage>
</organism>